<keyword evidence="5" id="KW-0680">Restriction system</keyword>
<evidence type="ECO:0000256" key="4">
    <source>
        <dbReference type="ARBA" id="ARBA00022679"/>
    </source>
</evidence>
<comment type="caution">
    <text evidence="8">The sequence shown here is derived from an EMBL/GenBank/DDBJ whole genome shotgun (WGS) entry which is preliminary data.</text>
</comment>
<dbReference type="InterPro" id="IPR002052">
    <property type="entry name" value="DNA_methylase_N6_adenine_CS"/>
</dbReference>
<dbReference type="AlphaFoldDB" id="A0A1D2QQ07"/>
<evidence type="ECO:0000313" key="8">
    <source>
        <dbReference type="EMBL" id="ODS23666.1"/>
    </source>
</evidence>
<dbReference type="STRING" id="62101.AB835_07630"/>
<dbReference type="InterPro" id="IPR050953">
    <property type="entry name" value="N4_N6_ade-DNA_methylase"/>
</dbReference>
<dbReference type="Pfam" id="PF02384">
    <property type="entry name" value="N6_Mtase"/>
    <property type="match status" value="1"/>
</dbReference>
<dbReference type="PROSITE" id="PS00092">
    <property type="entry name" value="N6_MTASE"/>
    <property type="match status" value="1"/>
</dbReference>
<dbReference type="PANTHER" id="PTHR33841:SF1">
    <property type="entry name" value="DNA METHYLTRANSFERASE A"/>
    <property type="match status" value="1"/>
</dbReference>
<keyword evidence="4" id="KW-0808">Transferase</keyword>
<evidence type="ECO:0000259" key="7">
    <source>
        <dbReference type="Pfam" id="PF02384"/>
    </source>
</evidence>
<comment type="similarity">
    <text evidence="1">Belongs to the N(4)/N(6)-methyltransferase family.</text>
</comment>
<dbReference type="PANTHER" id="PTHR33841">
    <property type="entry name" value="DNA METHYLTRANSFERASE YEEA-RELATED"/>
    <property type="match status" value="1"/>
</dbReference>
<feature type="domain" description="DNA methylase adenine-specific" evidence="7">
    <location>
        <begin position="291"/>
        <end position="563"/>
    </location>
</feature>
<evidence type="ECO:0000256" key="6">
    <source>
        <dbReference type="ARBA" id="ARBA00047942"/>
    </source>
</evidence>
<evidence type="ECO:0000313" key="9">
    <source>
        <dbReference type="Proteomes" id="UP000242502"/>
    </source>
</evidence>
<sequence length="1019" mass="116144">MFPSKWLQALRLDNRHSPELIRSGDDLSGIPHSSIIRQSFDELNLAAVHCISGVPTIAFLVQDAFNQVEIDTVHKALWNQGLATLLLVISDETLRAYSLSQLPEAASEQSDKLVQIFGLVNDALELKDLVLGVESGRFLASYEDKFDSKHRVDQVLLTNLETTVKRLVDCGIALESAQALLMQVMFIAYLEDKGIITQQYFQAATRNLQIDSLVTLLNDGRVNKFTQLFNLLKQHFNGDLFVAPCSFDANDQVEKLGSEHIEILSEFRAGNINIASGQFQFWPYDFKFIPIDLISAVYDRFLGFDPRKKRASGAYYTPMFLADLVAEQAWEQLSYKQKVKGCYVDPSCGSGIFLVRLFEKMVDDWRINHRNQRPTWPALLSMLKRLHGFDIKKESIRVAAFSLYIALLENTRPTEIMALMEKGRLLPKLYGESLRAIDFFEVSEEDNQYDLIVGNPPWVSRRGDQVSAEKWCKDNQCGMPAREVAWGFAWKALHHTHKEGVVALLLKATSFLTNHSNTVIKTRKEWLNSIYLLRVINFADTRFQLFDGGDAPSALMVYKPQNESESYQFDYWVPKADLNLKTKRMITLSRTDQAKLSIDQVIEDQLLMKRRMWMQTPDAKLFQYLSGLPALKSKLITYQESKKKINKGHGKWVIGQGFIPAQEHKLGDSGYKTSKSKVVTNIPHLETKLFQPLVIPKVEPDSWSTSTVYRKGYEEGFKAPHVLIPQGIESTQGRLRASFSNQDFSFRDSIQAIHFEKVDEQQAKFLTLLLNSSLTAWFLFHHSSNTGMERDKVHQEQLLDIPFPSIDNLADKKDAKLAFNKAISLMDSLINQKDELLRSDVSSHRDDIDQIVYRYFGLSELEILLIEETLNHIVPSMQPNARSKTLPSLWLDTSEKDWQTYSERLSIALSKWLKKPYQATTELVGASSDLVVISVHLTGNQRAKRFSVRKNDGLDAVLQKIWKSLPDGISSNFQLIPDFRIFVDDVLYMVKPRKRRFWLGATALADADAIAADLLSLAE</sequence>
<dbReference type="GO" id="GO:0032259">
    <property type="term" value="P:methylation"/>
    <property type="evidence" value="ECO:0007669"/>
    <property type="project" value="UniProtKB-KW"/>
</dbReference>
<evidence type="ECO:0000256" key="3">
    <source>
        <dbReference type="ARBA" id="ARBA00022603"/>
    </source>
</evidence>
<dbReference type="InterPro" id="IPR029063">
    <property type="entry name" value="SAM-dependent_MTases_sf"/>
</dbReference>
<dbReference type="PRINTS" id="PR00507">
    <property type="entry name" value="N12N6MTFRASE"/>
</dbReference>
<proteinExistence type="inferred from homology"/>
<evidence type="ECO:0000256" key="2">
    <source>
        <dbReference type="ARBA" id="ARBA00011900"/>
    </source>
</evidence>
<dbReference type="InterPro" id="IPR003356">
    <property type="entry name" value="DNA_methylase_A-5"/>
</dbReference>
<evidence type="ECO:0000256" key="1">
    <source>
        <dbReference type="ARBA" id="ARBA00006594"/>
    </source>
</evidence>
<evidence type="ECO:0000256" key="5">
    <source>
        <dbReference type="ARBA" id="ARBA00022747"/>
    </source>
</evidence>
<protein>
    <recommendedName>
        <fullName evidence="2">site-specific DNA-methyltransferase (adenine-specific)</fullName>
        <ecNumber evidence="2">2.1.1.72</ecNumber>
    </recommendedName>
</protein>
<reference evidence="8 9" key="1">
    <citation type="journal article" date="2016" name="Appl. Environ. Microbiol.">
        <title>Lack of Overt Genome Reduction in the Bryostatin-Producing Bryozoan Symbiont "Candidatus Endobugula sertula".</title>
        <authorList>
            <person name="Miller I.J."/>
            <person name="Vanee N."/>
            <person name="Fong S.S."/>
            <person name="Lim-Fong G.E."/>
            <person name="Kwan J.C."/>
        </authorList>
    </citation>
    <scope>NUCLEOTIDE SEQUENCE [LARGE SCALE GENOMIC DNA]</scope>
    <source>
        <strain evidence="8">AB1-4</strain>
    </source>
</reference>
<gene>
    <name evidence="8" type="ORF">AB835_07630</name>
</gene>
<dbReference type="SUPFAM" id="SSF53335">
    <property type="entry name" value="S-adenosyl-L-methionine-dependent methyltransferases"/>
    <property type="match status" value="1"/>
</dbReference>
<dbReference type="Gene3D" id="3.40.50.150">
    <property type="entry name" value="Vaccinia Virus protein VP39"/>
    <property type="match status" value="1"/>
</dbReference>
<comment type="catalytic activity">
    <reaction evidence="6">
        <text>a 2'-deoxyadenosine in DNA + S-adenosyl-L-methionine = an N(6)-methyl-2'-deoxyadenosine in DNA + S-adenosyl-L-homocysteine + H(+)</text>
        <dbReference type="Rhea" id="RHEA:15197"/>
        <dbReference type="Rhea" id="RHEA-COMP:12418"/>
        <dbReference type="Rhea" id="RHEA-COMP:12419"/>
        <dbReference type="ChEBI" id="CHEBI:15378"/>
        <dbReference type="ChEBI" id="CHEBI:57856"/>
        <dbReference type="ChEBI" id="CHEBI:59789"/>
        <dbReference type="ChEBI" id="CHEBI:90615"/>
        <dbReference type="ChEBI" id="CHEBI:90616"/>
        <dbReference type="EC" id="2.1.1.72"/>
    </reaction>
</comment>
<organism evidence="8 9">
    <name type="scientific">Candidatus Endobugula sertula</name>
    <name type="common">Bugula neritina bacterial symbiont</name>
    <dbReference type="NCBI Taxonomy" id="62101"/>
    <lineage>
        <taxon>Bacteria</taxon>
        <taxon>Pseudomonadati</taxon>
        <taxon>Pseudomonadota</taxon>
        <taxon>Gammaproteobacteria</taxon>
        <taxon>Cellvibrionales</taxon>
        <taxon>Cellvibrionaceae</taxon>
        <taxon>Candidatus Endobugula</taxon>
    </lineage>
</organism>
<dbReference type="GO" id="GO:0009307">
    <property type="term" value="P:DNA restriction-modification system"/>
    <property type="evidence" value="ECO:0007669"/>
    <property type="project" value="UniProtKB-KW"/>
</dbReference>
<dbReference type="GO" id="GO:0008170">
    <property type="term" value="F:N-methyltransferase activity"/>
    <property type="evidence" value="ECO:0007669"/>
    <property type="project" value="InterPro"/>
</dbReference>
<dbReference type="Proteomes" id="UP000242502">
    <property type="component" value="Unassembled WGS sequence"/>
</dbReference>
<dbReference type="GO" id="GO:0009007">
    <property type="term" value="F:site-specific DNA-methyltransferase (adenine-specific) activity"/>
    <property type="evidence" value="ECO:0007669"/>
    <property type="project" value="UniProtKB-EC"/>
</dbReference>
<name>A0A1D2QQ07_9GAMM</name>
<accession>A0A1D2QQ07</accession>
<dbReference type="EC" id="2.1.1.72" evidence="2"/>
<dbReference type="GO" id="GO:0003677">
    <property type="term" value="F:DNA binding"/>
    <property type="evidence" value="ECO:0007669"/>
    <property type="project" value="InterPro"/>
</dbReference>
<keyword evidence="3" id="KW-0489">Methyltransferase</keyword>
<dbReference type="EMBL" id="MDLC01000023">
    <property type="protein sequence ID" value="ODS23666.1"/>
    <property type="molecule type" value="Genomic_DNA"/>
</dbReference>